<dbReference type="Pfam" id="PF04674">
    <property type="entry name" value="Phi_1"/>
    <property type="match status" value="1"/>
</dbReference>
<evidence type="ECO:0008006" key="9">
    <source>
        <dbReference type="Google" id="ProtNLM"/>
    </source>
</evidence>
<organism evidence="7 8">
    <name type="scientific">Citrus x changshan-huyou</name>
    <dbReference type="NCBI Taxonomy" id="2935761"/>
    <lineage>
        <taxon>Eukaryota</taxon>
        <taxon>Viridiplantae</taxon>
        <taxon>Streptophyta</taxon>
        <taxon>Embryophyta</taxon>
        <taxon>Tracheophyta</taxon>
        <taxon>Spermatophyta</taxon>
        <taxon>Magnoliopsida</taxon>
        <taxon>eudicotyledons</taxon>
        <taxon>Gunneridae</taxon>
        <taxon>Pentapetalae</taxon>
        <taxon>rosids</taxon>
        <taxon>malvids</taxon>
        <taxon>Sapindales</taxon>
        <taxon>Rutaceae</taxon>
        <taxon>Aurantioideae</taxon>
        <taxon>Citrus</taxon>
    </lineage>
</organism>
<gene>
    <name evidence="7" type="ORF">WN944_024772</name>
</gene>
<evidence type="ECO:0000256" key="3">
    <source>
        <dbReference type="ARBA" id="ARBA00022525"/>
    </source>
</evidence>
<keyword evidence="4 6" id="KW-0732">Signal</keyword>
<evidence type="ECO:0000256" key="5">
    <source>
        <dbReference type="ARBA" id="ARBA00023591"/>
    </source>
</evidence>
<dbReference type="PANTHER" id="PTHR31279:SF7">
    <property type="entry name" value="PROTEIN EXORDIUM-LIKE 3"/>
    <property type="match status" value="1"/>
</dbReference>
<dbReference type="Proteomes" id="UP001428341">
    <property type="component" value="Unassembled WGS sequence"/>
</dbReference>
<evidence type="ECO:0000313" key="7">
    <source>
        <dbReference type="EMBL" id="KAK9181634.1"/>
    </source>
</evidence>
<dbReference type="InterPro" id="IPR006766">
    <property type="entry name" value="EXORDIUM-like"/>
</dbReference>
<comment type="subcellular location">
    <subcellularLocation>
        <location evidence="1">Secreted</location>
        <location evidence="1">Extracellular space</location>
        <location evidence="1">Apoplast</location>
    </subcellularLocation>
</comment>
<evidence type="ECO:0000313" key="8">
    <source>
        <dbReference type="Proteomes" id="UP001428341"/>
    </source>
</evidence>
<feature type="signal peptide" evidence="6">
    <location>
        <begin position="1"/>
        <end position="24"/>
    </location>
</feature>
<keyword evidence="8" id="KW-1185">Reference proteome</keyword>
<evidence type="ECO:0000256" key="1">
    <source>
        <dbReference type="ARBA" id="ARBA00004271"/>
    </source>
</evidence>
<comment type="similarity">
    <text evidence="5">Belongs to the EXORDIUM family.</text>
</comment>
<accession>A0AAP0LPI2</accession>
<sequence length="338" mass="37350">MPPVTVVLSLTLLTILLTLSPSIAWRPWPNMKHNSSEYIYGNSKKYEGSSEFVHMKYHMGPVLTANITVHPIWYGTWLKSQKRIIREFINSISAVESKHPSVAGWWKTVQLYTDQTGANISRTVRLGQEKNDRFYSHGKSLTRLSVQSVIKSHVTARSKPLPINPKGGLYLLLTSTDVYVQDFCGQVCGFHYFTFPSIVGYTLPYAWVGNSAKLCPGVCAYPFAVPQYMPGLKAVRSPNGDVGVDGMISVIAHEIAELATNPLVNAWYAGPDPVAPVEIADLCEGIYGTGGGGSYTGQLLDGEDGATYNMNGIRRRFLVQWVWNHVVNYCTGPNALDQ</sequence>
<evidence type="ECO:0000256" key="4">
    <source>
        <dbReference type="ARBA" id="ARBA00022729"/>
    </source>
</evidence>
<keyword evidence="3" id="KW-0964">Secreted</keyword>
<name>A0AAP0LPI2_9ROSI</name>
<reference evidence="7 8" key="1">
    <citation type="submission" date="2024-05" db="EMBL/GenBank/DDBJ databases">
        <title>Haplotype-resolved chromosome-level genome assembly of Huyou (Citrus changshanensis).</title>
        <authorList>
            <person name="Miao C."/>
            <person name="Chen W."/>
            <person name="Wu Y."/>
            <person name="Wang L."/>
            <person name="Zhao S."/>
            <person name="Grierson D."/>
            <person name="Xu C."/>
            <person name="Chen K."/>
        </authorList>
    </citation>
    <scope>NUCLEOTIDE SEQUENCE [LARGE SCALE GENOMIC DNA]</scope>
    <source>
        <strain evidence="7">01-14</strain>
        <tissue evidence="7">Leaf</tissue>
    </source>
</reference>
<protein>
    <recommendedName>
        <fullName evidence="9">Protein EXORDIUM-like 3</fullName>
    </recommendedName>
</protein>
<proteinExistence type="inferred from homology"/>
<evidence type="ECO:0000256" key="6">
    <source>
        <dbReference type="SAM" id="SignalP"/>
    </source>
</evidence>
<dbReference type="AlphaFoldDB" id="A0AAP0LPI2"/>
<dbReference type="GO" id="GO:0048046">
    <property type="term" value="C:apoplast"/>
    <property type="evidence" value="ECO:0007669"/>
    <property type="project" value="UniProtKB-SubCell"/>
</dbReference>
<evidence type="ECO:0000256" key="2">
    <source>
        <dbReference type="ARBA" id="ARBA00022523"/>
    </source>
</evidence>
<comment type="caution">
    <text evidence="7">The sequence shown here is derived from an EMBL/GenBank/DDBJ whole genome shotgun (WGS) entry which is preliminary data.</text>
</comment>
<feature type="chain" id="PRO_5042886262" description="Protein EXORDIUM-like 3" evidence="6">
    <location>
        <begin position="25"/>
        <end position="338"/>
    </location>
</feature>
<keyword evidence="2" id="KW-0052">Apoplast</keyword>
<dbReference type="EMBL" id="JBCGBO010000024">
    <property type="protein sequence ID" value="KAK9181634.1"/>
    <property type="molecule type" value="Genomic_DNA"/>
</dbReference>
<dbReference type="PANTHER" id="PTHR31279">
    <property type="entry name" value="PROTEIN EXORDIUM-LIKE 5"/>
    <property type="match status" value="1"/>
</dbReference>